<dbReference type="AlphaFoldDB" id="A0A3S0H5B7"/>
<comment type="caution">
    <text evidence="1">The sequence shown here is derived from an EMBL/GenBank/DDBJ whole genome shotgun (WGS) entry which is preliminary data.</text>
</comment>
<evidence type="ECO:0000313" key="1">
    <source>
        <dbReference type="EMBL" id="RTQ49995.1"/>
    </source>
</evidence>
<accession>A0A3S0H5B7</accession>
<protein>
    <recommendedName>
        <fullName evidence="3">Outer membrane protein beta-barrel domain-containing protein</fullName>
    </recommendedName>
</protein>
<proteinExistence type="predicted"/>
<dbReference type="EMBL" id="RXOF01000005">
    <property type="protein sequence ID" value="RTQ49995.1"/>
    <property type="molecule type" value="Genomic_DNA"/>
</dbReference>
<sequence>MLTTLPPARPGGRLLTALLLGLLPLAAPAQGRFSFAAGAGAGISLDRLHAPDGLPPRVRYMRRLSGPVVALGVRYALRPRWQLTMDVRGAAVRQGFKVQKQVLQRDANGQVTAWLNGSSQQGFNRPQLTSGVRYLLGRPGSKLRLAPELGLGYMVDVSYYDPEWVQGVGLGGRPNYVPEEEIHAWLPRELVRRGNWGGYAGLGAHWQLSPHSALAVDAYSHHGVLVMSELRATYFRYINNRDNVVRDYRVTVSNRGSYVAAKATYCYTL</sequence>
<evidence type="ECO:0008006" key="3">
    <source>
        <dbReference type="Google" id="ProtNLM"/>
    </source>
</evidence>
<dbReference type="Proteomes" id="UP000282184">
    <property type="component" value="Unassembled WGS sequence"/>
</dbReference>
<evidence type="ECO:0000313" key="2">
    <source>
        <dbReference type="Proteomes" id="UP000282184"/>
    </source>
</evidence>
<dbReference type="RefSeq" id="WP_126693046.1">
    <property type="nucleotide sequence ID" value="NZ_RXOF01000005.1"/>
</dbReference>
<reference evidence="1 2" key="1">
    <citation type="submission" date="2018-12" db="EMBL/GenBank/DDBJ databases">
        <title>Hymenobacter gummosus sp. nov., isolated from a spring.</title>
        <authorList>
            <person name="Nie L."/>
        </authorList>
    </citation>
    <scope>NUCLEOTIDE SEQUENCE [LARGE SCALE GENOMIC DNA]</scope>
    <source>
        <strain evidence="1 2">KCTC 52166</strain>
    </source>
</reference>
<dbReference type="OrthoDB" id="9808770at2"/>
<name>A0A3S0H5B7_9BACT</name>
<keyword evidence="2" id="KW-1185">Reference proteome</keyword>
<gene>
    <name evidence="1" type="ORF">EJV47_10145</name>
</gene>
<organism evidence="1 2">
    <name type="scientific">Hymenobacter gummosus</name>
    <dbReference type="NCBI Taxonomy" id="1776032"/>
    <lineage>
        <taxon>Bacteria</taxon>
        <taxon>Pseudomonadati</taxon>
        <taxon>Bacteroidota</taxon>
        <taxon>Cytophagia</taxon>
        <taxon>Cytophagales</taxon>
        <taxon>Hymenobacteraceae</taxon>
        <taxon>Hymenobacter</taxon>
    </lineage>
</organism>